<comment type="caution">
    <text evidence="1">The sequence shown here is derived from an EMBL/GenBank/DDBJ whole genome shotgun (WGS) entry which is preliminary data.</text>
</comment>
<evidence type="ECO:0000313" key="1">
    <source>
        <dbReference type="EMBL" id="MDD0824622.1"/>
    </source>
</evidence>
<organism evidence="1 2">
    <name type="scientific">Mannheimia cairinae</name>
    <dbReference type="NCBI Taxonomy" id="3025936"/>
    <lineage>
        <taxon>Bacteria</taxon>
        <taxon>Pseudomonadati</taxon>
        <taxon>Pseudomonadota</taxon>
        <taxon>Gammaproteobacteria</taxon>
        <taxon>Pasteurellales</taxon>
        <taxon>Pasteurellaceae</taxon>
        <taxon>Mannheimia</taxon>
    </lineage>
</organism>
<sequence>MKKSTADLLAYDMAKSRFSQSEYNLNEYSARDVARFIKVLSSEFQEHLDDINSDELERFTGLSK</sequence>
<accession>A0ABT5MR17</accession>
<protein>
    <submittedName>
        <fullName evidence="1">Uncharacterized protein</fullName>
    </submittedName>
</protein>
<name>A0ABT5MR17_9PAST</name>
<evidence type="ECO:0000313" key="2">
    <source>
        <dbReference type="Proteomes" id="UP001221909"/>
    </source>
</evidence>
<dbReference type="RefSeq" id="WP_273748991.1">
    <property type="nucleotide sequence ID" value="NZ_JAQSJE010000009.1"/>
</dbReference>
<gene>
    <name evidence="1" type="ORF">PTQ27_09145</name>
</gene>
<dbReference type="EMBL" id="JAQSJE010000009">
    <property type="protein sequence ID" value="MDD0824622.1"/>
    <property type="molecule type" value="Genomic_DNA"/>
</dbReference>
<reference evidence="1 2" key="1">
    <citation type="submission" date="2023-02" db="EMBL/GenBank/DDBJ databases">
        <title>Mannheimia cairiniae sp. nov., a novel species of Mannheimia obtained from moscovy ducks (Cairina moschata) and reclassification of Mannheimia ovis as heterotypic synonym of Mannheimia pernigra.</title>
        <authorList>
            <person name="Christensen H."/>
        </authorList>
    </citation>
    <scope>NUCLEOTIDE SEQUENCE [LARGE SCALE GENOMIC DNA]</scope>
    <source>
        <strain evidence="1 2">AT1</strain>
    </source>
</reference>
<keyword evidence="2" id="KW-1185">Reference proteome</keyword>
<dbReference type="Proteomes" id="UP001221909">
    <property type="component" value="Unassembled WGS sequence"/>
</dbReference>
<proteinExistence type="predicted"/>